<evidence type="ECO:0000256" key="5">
    <source>
        <dbReference type="ARBA" id="ARBA00022737"/>
    </source>
</evidence>
<evidence type="ECO:0000313" key="13">
    <source>
        <dbReference type="EMBL" id="CAH2355331.1"/>
    </source>
</evidence>
<comment type="subcellular location">
    <subcellularLocation>
        <location evidence="1">Nucleus</location>
    </subcellularLocation>
</comment>
<dbReference type="Gene3D" id="1.25.40.10">
    <property type="entry name" value="Tetratricopeptide repeat domain"/>
    <property type="match status" value="4"/>
</dbReference>
<dbReference type="SUPFAM" id="SSF48452">
    <property type="entry name" value="TPR-like"/>
    <property type="match status" value="4"/>
</dbReference>
<dbReference type="InterPro" id="IPR055430">
    <property type="entry name" value="HAT_Syf1_CNRKL1_C"/>
</dbReference>
<dbReference type="AlphaFoldDB" id="A0A9P0QTF6"/>
<dbReference type="InterPro" id="IPR003107">
    <property type="entry name" value="HAT"/>
</dbReference>
<keyword evidence="14" id="KW-1185">Reference proteome</keyword>
<dbReference type="InterPro" id="IPR045075">
    <property type="entry name" value="Syf1-like"/>
</dbReference>
<evidence type="ECO:0000256" key="9">
    <source>
        <dbReference type="SAM" id="MobiDB-lite"/>
    </source>
</evidence>
<feature type="compositionally biased region" description="Basic and acidic residues" evidence="9">
    <location>
        <begin position="800"/>
        <end position="810"/>
    </location>
</feature>
<dbReference type="Proteomes" id="UP000837801">
    <property type="component" value="Unassembled WGS sequence"/>
</dbReference>
<evidence type="ECO:0000259" key="11">
    <source>
        <dbReference type="Pfam" id="PF23231"/>
    </source>
</evidence>
<feature type="domain" description="Pre-mRNA-splicing factor Syf1/CRNKL1-like C-terminal HAT-repeats" evidence="11">
    <location>
        <begin position="412"/>
        <end position="785"/>
    </location>
</feature>
<keyword evidence="4" id="KW-0747">Spliceosome</keyword>
<gene>
    <name evidence="13" type="ORF">CLIB1423_24S01266</name>
</gene>
<dbReference type="Pfam" id="PF23233">
    <property type="entry name" value="HAT_Syf1_CNRKL1_N"/>
    <property type="match status" value="1"/>
</dbReference>
<dbReference type="SMART" id="SM00386">
    <property type="entry name" value="HAT"/>
    <property type="match status" value="10"/>
</dbReference>
<protein>
    <recommendedName>
        <fullName evidence="8">Pre-mRNA-splicing factor SYF1</fullName>
    </recommendedName>
</protein>
<evidence type="ECO:0000313" key="14">
    <source>
        <dbReference type="Proteomes" id="UP000837801"/>
    </source>
</evidence>
<feature type="domain" description="Pre-mRNA-splicing factor Syf1-like N-terminal HAT-repeats" evidence="12">
    <location>
        <begin position="12"/>
        <end position="170"/>
    </location>
</feature>
<dbReference type="GO" id="GO:0071014">
    <property type="term" value="C:post-mRNA release spliceosomal complex"/>
    <property type="evidence" value="ECO:0007669"/>
    <property type="project" value="TreeGrafter"/>
</dbReference>
<evidence type="ECO:0000256" key="6">
    <source>
        <dbReference type="ARBA" id="ARBA00023187"/>
    </source>
</evidence>
<accession>A0A9P0QTF6</accession>
<dbReference type="PANTHER" id="PTHR11246">
    <property type="entry name" value="PRE-MRNA SPLICING FACTOR"/>
    <property type="match status" value="1"/>
</dbReference>
<proteinExistence type="inferred from homology"/>
<dbReference type="InterPro" id="IPR055433">
    <property type="entry name" value="HAT_Syf1-like_N"/>
</dbReference>
<dbReference type="EMBL" id="CAKXYY010000024">
    <property type="protein sequence ID" value="CAH2355331.1"/>
    <property type="molecule type" value="Genomic_DNA"/>
</dbReference>
<dbReference type="PANTHER" id="PTHR11246:SF5">
    <property type="entry name" value="PRE-MRNA-SPLICING FACTOR SYF1"/>
    <property type="match status" value="1"/>
</dbReference>
<comment type="caution">
    <text evidence="13">The sequence shown here is derived from an EMBL/GenBank/DDBJ whole genome shotgun (WGS) entry which is preliminary data.</text>
</comment>
<evidence type="ECO:0000256" key="4">
    <source>
        <dbReference type="ARBA" id="ARBA00022728"/>
    </source>
</evidence>
<organism evidence="13 14">
    <name type="scientific">[Candida] railenensis</name>
    <dbReference type="NCBI Taxonomy" id="45579"/>
    <lineage>
        <taxon>Eukaryota</taxon>
        <taxon>Fungi</taxon>
        <taxon>Dikarya</taxon>
        <taxon>Ascomycota</taxon>
        <taxon>Saccharomycotina</taxon>
        <taxon>Pichiomycetes</taxon>
        <taxon>Debaryomycetaceae</taxon>
        <taxon>Kurtzmaniella</taxon>
    </lineage>
</organism>
<keyword evidence="6" id="KW-0508">mRNA splicing</keyword>
<evidence type="ECO:0000259" key="10">
    <source>
        <dbReference type="Pfam" id="PF23220"/>
    </source>
</evidence>
<evidence type="ECO:0000256" key="3">
    <source>
        <dbReference type="ARBA" id="ARBA00022664"/>
    </source>
</evidence>
<comment type="similarity">
    <text evidence="2">Belongs to the crooked-neck family.</text>
</comment>
<dbReference type="GO" id="GO:0000974">
    <property type="term" value="C:Prp19 complex"/>
    <property type="evidence" value="ECO:0007669"/>
    <property type="project" value="TreeGrafter"/>
</dbReference>
<dbReference type="Pfam" id="PF23220">
    <property type="entry name" value="HAT_Syf1_M"/>
    <property type="match status" value="1"/>
</dbReference>
<dbReference type="InterPro" id="IPR011990">
    <property type="entry name" value="TPR-like_helical_dom_sf"/>
</dbReference>
<dbReference type="Pfam" id="PF23231">
    <property type="entry name" value="HAT_Syf1_CNRKL1_C"/>
    <property type="match status" value="1"/>
</dbReference>
<evidence type="ECO:0000259" key="12">
    <source>
        <dbReference type="Pfam" id="PF23233"/>
    </source>
</evidence>
<keyword evidence="5" id="KW-0677">Repeat</keyword>
<feature type="region of interest" description="Disordered" evidence="9">
    <location>
        <begin position="800"/>
        <end position="819"/>
    </location>
</feature>
<dbReference type="GO" id="GO:0071007">
    <property type="term" value="C:U2-type catalytic step 2 spliceosome"/>
    <property type="evidence" value="ECO:0007669"/>
    <property type="project" value="TreeGrafter"/>
</dbReference>
<keyword evidence="7" id="KW-0539">Nucleus</keyword>
<reference evidence="13" key="1">
    <citation type="submission" date="2022-03" db="EMBL/GenBank/DDBJ databases">
        <authorList>
            <person name="Legras J.-L."/>
            <person name="Devillers H."/>
            <person name="Grondin C."/>
        </authorList>
    </citation>
    <scope>NUCLEOTIDE SEQUENCE</scope>
    <source>
        <strain evidence="13">CLIB 1423</strain>
    </source>
</reference>
<feature type="domain" description="Pre-mRNA-splicing factor SYF1 central HAT repeats" evidence="10">
    <location>
        <begin position="219"/>
        <end position="397"/>
    </location>
</feature>
<keyword evidence="3" id="KW-0507">mRNA processing</keyword>
<evidence type="ECO:0000256" key="8">
    <source>
        <dbReference type="ARBA" id="ARBA00039472"/>
    </source>
</evidence>
<dbReference type="OrthoDB" id="10067343at2759"/>
<dbReference type="InterPro" id="IPR056350">
    <property type="entry name" value="HAT_Syf1_central"/>
</dbReference>
<evidence type="ECO:0000256" key="7">
    <source>
        <dbReference type="ARBA" id="ARBA00023242"/>
    </source>
</evidence>
<sequence>MDWDLDNIFSEDDINFESSLLKDPHNLSVWLKYYRSVPESNIKLRVLILRRATQAFPRSYKLWNLYLSLRISISKKTISSYHSVNEEFERALVWLNKFPHVWMKYLDFLVASMPFSFSKSITFIRQAFNRALVQLPTTQHHLIWESYLRFADDIGGLTGVQVYKNYLKFSAPVDLQTSENGITISEVISKLVDFGGISVSLEVFNEVFEKYESDYYNMEISQLQFLTDYVEDLISKGEGSEDVGIIRDKDIDLLVQMGLQKFPDQISKLYLLQTKYYSSTNNFPKAKYLYDKGLKECFTVRDFVTIFDSFVEFEESVIEEMAGSGEEEASMETNLGLNVEISFLEHLLDSRPLLLSDLLIKQDPNNLDEWFKRISIYESQNDINSALTTYAKALTTINPFKAHSLSKNQSYTLPQLWIKYANVYASNEDYNTASIVLSKSIQSQFQSPDDLVTLYIEWSGLELKAGNDKKAVEIIDQGCTFVPDDDGESDIAYDDTSLTVHMRLHKSIKLWTYYIDLLESFVDTGKPEEISKVCDAYEKLILLKIVTPLNIINYANFLEEWNLVEKSFTIYELGLKMFRYPVSFEIWNIYLVKAIAHGVEIERIRDLFEQCLAECPPNLSKPIILLYSNFEEKNGLLLKSIKILKAGIEKLKKEEESQTKGHQTILSELYQVLIVKQIQLNDVESVRNTFEDIFNSSVHLLSANQLIDFGLKFIDFEASHQQYNRGKSLFKFICELKPPQDLQVVWDAWENFELSHGDENTFKDMLRYKRGLYSKYEQEIQSKSTPIGFVRAKSPTVIKEPTKVEAKPENPDEIDLEMD</sequence>
<evidence type="ECO:0000256" key="1">
    <source>
        <dbReference type="ARBA" id="ARBA00004123"/>
    </source>
</evidence>
<name>A0A9P0QTF6_9ASCO</name>
<evidence type="ECO:0000256" key="2">
    <source>
        <dbReference type="ARBA" id="ARBA00008644"/>
    </source>
</evidence>
<dbReference type="GO" id="GO:0000349">
    <property type="term" value="P:generation of catalytic spliceosome for first transesterification step"/>
    <property type="evidence" value="ECO:0007669"/>
    <property type="project" value="TreeGrafter"/>
</dbReference>